<keyword evidence="2" id="KW-1185">Reference proteome</keyword>
<evidence type="ECO:0000313" key="2">
    <source>
        <dbReference type="Proteomes" id="UP001148932"/>
    </source>
</evidence>
<organism evidence="1 2">
    <name type="scientific">Acidovorax benzenivorans</name>
    <dbReference type="NCBI Taxonomy" id="2987520"/>
    <lineage>
        <taxon>Bacteria</taxon>
        <taxon>Pseudomonadati</taxon>
        <taxon>Pseudomonadota</taxon>
        <taxon>Betaproteobacteria</taxon>
        <taxon>Burkholderiales</taxon>
        <taxon>Comamonadaceae</taxon>
        <taxon>Acidovorax</taxon>
    </lineage>
</organism>
<dbReference type="Gene3D" id="3.40.50.300">
    <property type="entry name" value="P-loop containing nucleotide triphosphate hydrolases"/>
    <property type="match status" value="1"/>
</dbReference>
<gene>
    <name evidence="1" type="ORF">OIN59_02200</name>
</gene>
<name>A0ABT5RRA1_9BURK</name>
<dbReference type="EMBL" id="JAPCKI010000001">
    <property type="protein sequence ID" value="MDD2176224.1"/>
    <property type="molecule type" value="Genomic_DNA"/>
</dbReference>
<proteinExistence type="predicted"/>
<dbReference type="RefSeq" id="WP_274106697.1">
    <property type="nucleotide sequence ID" value="NZ_JAPCKI010000001.1"/>
</dbReference>
<reference evidence="1" key="1">
    <citation type="submission" date="2022-10" db="EMBL/GenBank/DDBJ databases">
        <title>Description of microaerobic benzene degrading bacteria.</title>
        <authorList>
            <person name="Bedics A."/>
            <person name="Tancsics A."/>
            <person name="Banerjee S."/>
        </authorList>
    </citation>
    <scope>NUCLEOTIDE SEQUENCE</scope>
    <source>
        <strain evidence="1">D2M1</strain>
    </source>
</reference>
<sequence length="389" mass="42351">MPDLRNAYYTLLCSAAQLALCRQACSVADLLAALRRLWGADGYSDAELLQAIDALNREDVPDQVAIGMAGLWLPHSYQVRSQRILWCLPDGAPTEPFHDEYLSRCGQTTVLNQLLRPRTSLQALAACAQRVPRAQPAGFIFHLSRCGSTLLSGCLSELDEAVVFSESPVLTEVLLDPALGQQEKRAHVQCLIDLKASLFPGRRVVVKWNAWDIFHAQLLRDAYPAVPVVALVRDPVEILASHHAQTGRHMSGDPSLAAVAPVFGVSAASSVLEHRIHVLGALMEAMSALRAVSGTVYLDYRQLHGDSVRRIAGMFGLHCGVQGQQRIAQRMQRNAKLPGVRFEPDGARKAAVFDVGQAQTITQRLSALHQALIPPAEHAVPTTEAADVH</sequence>
<dbReference type="SUPFAM" id="SSF52540">
    <property type="entry name" value="P-loop containing nucleoside triphosphate hydrolases"/>
    <property type="match status" value="1"/>
</dbReference>
<accession>A0ABT5RRA1</accession>
<comment type="caution">
    <text evidence="1">The sequence shown here is derived from an EMBL/GenBank/DDBJ whole genome shotgun (WGS) entry which is preliminary data.</text>
</comment>
<evidence type="ECO:0000313" key="1">
    <source>
        <dbReference type="EMBL" id="MDD2176224.1"/>
    </source>
</evidence>
<dbReference type="Proteomes" id="UP001148932">
    <property type="component" value="Unassembled WGS sequence"/>
</dbReference>
<protein>
    <submittedName>
        <fullName evidence="1">Sulfotransferase family protein</fullName>
    </submittedName>
</protein>
<dbReference type="InterPro" id="IPR027417">
    <property type="entry name" value="P-loop_NTPase"/>
</dbReference>